<evidence type="ECO:0000313" key="4">
    <source>
        <dbReference type="Proteomes" id="UP000654471"/>
    </source>
</evidence>
<dbReference type="SUPFAM" id="SSF50494">
    <property type="entry name" value="Trypsin-like serine proteases"/>
    <property type="match status" value="1"/>
</dbReference>
<keyword evidence="2" id="KW-0812">Transmembrane</keyword>
<feature type="transmembrane region" description="Helical" evidence="2">
    <location>
        <begin position="747"/>
        <end position="770"/>
    </location>
</feature>
<sequence length="882" mass="94856">MAGGAVLRTVEVSNQHKQSYGTGCLIAPGLVLTAHHVALPGGGSAVAVRDTVSAAFTEAVVVWESTELDAVLLKADRALVGAGMGIVRWGELVCDYPGRRPVCSMTGFPKAMRRRASARSEQYVDDLKTVEGTIAPHTGSRSKLYALGVDGAVPTEVKNWQGLSGAGVFCNGVLIGLARLVDRQWDRCLMVLPLSHLLAADGFTHAVAAHTGMTPRLQPADLRPLMDNAPDPKLSSTYLLDPRSQVTNLTGVSELVQQIEQWCKGTDRIDVAAVTGLGGTGKSRLVTEVLHRLTTPPGNQRPWSGGFLADNPSHTDYQVLAAASYPLLLAVDLAETRLPQIRDLMTALAGSHDGATLRVLLLARGHDTWWPALRRYLRTRNVGPAGQAFTLTPDDALDGHSPEDIYVEAKAAFARRIRLLQQAGHGDDTWPDSIVADAPRLYGAGIEHATRQPVIYHHIAALADVLAHANPEFALNDHPMEVLLANEVEYVRRIAEARLPEGTVNDKLIRTLVTAQFLAGARTAQDGRAAVRAGFDVHHRGYGITAPPDARQLAALDDVLTAAYPATDGAHWGAVGEPLAAAWLAEVETDSGEEFIEAFLQHDSLATEQRHQTLSTVARTAQDQPGLAAGAHRAVAADPQRLLPLAAQTVTAELGTDHARQWLTDLEHAVADRATTPDADPDTYQWASSLISEVQERTTTDRDDLEELIGTPLTQEADAPEQPNPEPGSAVPSADSHLVLVKPQVGWLTRTVVTFLGLCHLVLVAAVPSAAALSTSIGGDGWVLWLFVPANVSMHLSIAIAFGGRQLGTLPFAWTVPLIAIGMTTSSAFLFDRRWPADWPSPWLLWPTLFAFGLTALTFAWRFSFGQLQDTRLSAISERRPG</sequence>
<dbReference type="Gene3D" id="3.40.50.300">
    <property type="entry name" value="P-loop containing nucleotide triphosphate hydrolases"/>
    <property type="match status" value="1"/>
</dbReference>
<reference evidence="4" key="1">
    <citation type="journal article" date="2019" name="Int. J. Syst. Evol. Microbiol.">
        <title>The Global Catalogue of Microorganisms (GCM) 10K type strain sequencing project: providing services to taxonomists for standard genome sequencing and annotation.</title>
        <authorList>
            <consortium name="The Broad Institute Genomics Platform"/>
            <consortium name="The Broad Institute Genome Sequencing Center for Infectious Disease"/>
            <person name="Wu L."/>
            <person name="Ma J."/>
        </authorList>
    </citation>
    <scope>NUCLEOTIDE SEQUENCE [LARGE SCALE GENOMIC DNA]</scope>
    <source>
        <strain evidence="4">JCM 3399</strain>
    </source>
</reference>
<dbReference type="InterPro" id="IPR009003">
    <property type="entry name" value="Peptidase_S1_PA"/>
</dbReference>
<feature type="transmembrane region" description="Helical" evidence="2">
    <location>
        <begin position="782"/>
        <end position="804"/>
    </location>
</feature>
<gene>
    <name evidence="3" type="ORF">GCM10010211_80220</name>
</gene>
<proteinExistence type="predicted"/>
<feature type="transmembrane region" description="Helical" evidence="2">
    <location>
        <begin position="810"/>
        <end position="831"/>
    </location>
</feature>
<dbReference type="Gene3D" id="2.40.10.10">
    <property type="entry name" value="Trypsin-like serine proteases"/>
    <property type="match status" value="1"/>
</dbReference>
<keyword evidence="2" id="KW-0472">Membrane</keyword>
<evidence type="ECO:0000256" key="2">
    <source>
        <dbReference type="SAM" id="Phobius"/>
    </source>
</evidence>
<evidence type="ECO:0000256" key="1">
    <source>
        <dbReference type="SAM" id="MobiDB-lite"/>
    </source>
</evidence>
<dbReference type="RefSeq" id="WP_189308329.1">
    <property type="nucleotide sequence ID" value="NZ_BMRP01000068.1"/>
</dbReference>
<name>A0ABQ2VQ82_9ACTN</name>
<protein>
    <submittedName>
        <fullName evidence="3">Uncharacterized protein</fullName>
    </submittedName>
</protein>
<feature type="region of interest" description="Disordered" evidence="1">
    <location>
        <begin position="712"/>
        <end position="733"/>
    </location>
</feature>
<keyword evidence="4" id="KW-1185">Reference proteome</keyword>
<dbReference type="InterPro" id="IPR027417">
    <property type="entry name" value="P-loop_NTPase"/>
</dbReference>
<dbReference type="InterPro" id="IPR043504">
    <property type="entry name" value="Peptidase_S1_PA_chymotrypsin"/>
</dbReference>
<keyword evidence="2" id="KW-1133">Transmembrane helix</keyword>
<evidence type="ECO:0000313" key="3">
    <source>
        <dbReference type="EMBL" id="GGV00848.1"/>
    </source>
</evidence>
<accession>A0ABQ2VQ82</accession>
<comment type="caution">
    <text evidence="3">The sequence shown here is derived from an EMBL/GenBank/DDBJ whole genome shotgun (WGS) entry which is preliminary data.</text>
</comment>
<dbReference type="EMBL" id="BMRP01000068">
    <property type="protein sequence ID" value="GGV00848.1"/>
    <property type="molecule type" value="Genomic_DNA"/>
</dbReference>
<organism evidence="3 4">
    <name type="scientific">Streptomyces albospinus</name>
    <dbReference type="NCBI Taxonomy" id="285515"/>
    <lineage>
        <taxon>Bacteria</taxon>
        <taxon>Bacillati</taxon>
        <taxon>Actinomycetota</taxon>
        <taxon>Actinomycetes</taxon>
        <taxon>Kitasatosporales</taxon>
        <taxon>Streptomycetaceae</taxon>
        <taxon>Streptomyces</taxon>
    </lineage>
</organism>
<dbReference type="Proteomes" id="UP000654471">
    <property type="component" value="Unassembled WGS sequence"/>
</dbReference>
<feature type="transmembrane region" description="Helical" evidence="2">
    <location>
        <begin position="843"/>
        <end position="863"/>
    </location>
</feature>